<comment type="caution">
    <text evidence="2">The sequence shown here is derived from an EMBL/GenBank/DDBJ whole genome shotgun (WGS) entry which is preliminary data.</text>
</comment>
<protein>
    <submittedName>
        <fullName evidence="2">Uncharacterized protein</fullName>
    </submittedName>
</protein>
<name>A0A3N0X585_9FLAO</name>
<keyword evidence="1" id="KW-0812">Transmembrane</keyword>
<evidence type="ECO:0000313" key="3">
    <source>
        <dbReference type="Proteomes" id="UP000267623"/>
    </source>
</evidence>
<dbReference type="AlphaFoldDB" id="A0A3N0X585"/>
<reference evidence="3" key="1">
    <citation type="submission" date="2018-11" db="EMBL/GenBank/DDBJ databases">
        <title>Proposal to divide the Flavobacteriaceae and reorganize its genera based on Amino Acid Identity values calculated from whole genome sequences.</title>
        <authorList>
            <person name="Nicholson A.C."/>
            <person name="Gulvik C.A."/>
            <person name="Whitney A.M."/>
            <person name="Humrighouse B.W."/>
            <person name="Bell M."/>
            <person name="Holmes B."/>
            <person name="Steigerwalt A."/>
            <person name="Villarma A."/>
            <person name="Sheth M."/>
            <person name="Batra D."/>
            <person name="Pryor J."/>
            <person name="Bernardet J.-F."/>
            <person name="Hugo C."/>
            <person name="Kampfer P."/>
            <person name="Newman J."/>
            <person name="Mcquiston J.R."/>
        </authorList>
    </citation>
    <scope>NUCLEOTIDE SEQUENCE [LARGE SCALE GENOMIC DNA]</scope>
    <source>
        <strain evidence="3">DSM 22165</strain>
    </source>
</reference>
<sequence length="73" mass="8331">MCFLGLGIKNINKTLDCPLIFLVADVFVNVYARATSSPDKNFFIKTAFIFLYFRISAIDIICISLLYNLKCKQ</sequence>
<evidence type="ECO:0000256" key="1">
    <source>
        <dbReference type="SAM" id="Phobius"/>
    </source>
</evidence>
<proteinExistence type="predicted"/>
<reference evidence="3" key="2">
    <citation type="submission" date="2018-11" db="EMBL/GenBank/DDBJ databases">
        <title>Proposal to divide the Flavobacteriaceae and reorganize its genera based on Amino Acid Identity values calculated from whole genome sequences.</title>
        <authorList>
            <person name="Nicholson A.C."/>
            <person name="Gulvik C.A."/>
            <person name="Whitney A.M."/>
            <person name="Humrighouse B.W."/>
            <person name="Bell M."/>
            <person name="Holmes B."/>
            <person name="Steigerwalt A."/>
            <person name="Villarma A."/>
            <person name="Sheth M."/>
            <person name="Batra D."/>
            <person name="Pryor J."/>
            <person name="Bernardet J.-F."/>
            <person name="Hugo C."/>
            <person name="Kampfer P."/>
            <person name="Newman J."/>
            <person name="Mcquiston J."/>
        </authorList>
    </citation>
    <scope>NUCLEOTIDE SEQUENCE [LARGE SCALE GENOMIC DNA]</scope>
    <source>
        <strain evidence="3">DSM 22165</strain>
    </source>
</reference>
<gene>
    <name evidence="2" type="ORF">EGH73_11200</name>
</gene>
<evidence type="ECO:0000313" key="2">
    <source>
        <dbReference type="EMBL" id="ROI12522.1"/>
    </source>
</evidence>
<keyword evidence="1" id="KW-0472">Membrane</keyword>
<accession>A0A3N0X585</accession>
<dbReference type="Proteomes" id="UP000267623">
    <property type="component" value="Unassembled WGS sequence"/>
</dbReference>
<organism evidence="2 3">
    <name type="scientific">Epilithonimonas hominis</name>
    <dbReference type="NCBI Taxonomy" id="420404"/>
    <lineage>
        <taxon>Bacteria</taxon>
        <taxon>Pseudomonadati</taxon>
        <taxon>Bacteroidota</taxon>
        <taxon>Flavobacteriia</taxon>
        <taxon>Flavobacteriales</taxon>
        <taxon>Weeksellaceae</taxon>
        <taxon>Chryseobacterium group</taxon>
        <taxon>Epilithonimonas</taxon>
    </lineage>
</organism>
<keyword evidence="1" id="KW-1133">Transmembrane helix</keyword>
<feature type="transmembrane region" description="Helical" evidence="1">
    <location>
        <begin position="47"/>
        <end position="69"/>
    </location>
</feature>
<dbReference type="EMBL" id="RJTU01000071">
    <property type="protein sequence ID" value="ROI12522.1"/>
    <property type="molecule type" value="Genomic_DNA"/>
</dbReference>